<dbReference type="RefSeq" id="WP_183199545.1">
    <property type="nucleotide sequence ID" value="NZ_JACIEK010000003.1"/>
</dbReference>
<dbReference type="EMBL" id="JACIEK010000003">
    <property type="protein sequence ID" value="MBB3998014.1"/>
    <property type="molecule type" value="Genomic_DNA"/>
</dbReference>
<comment type="similarity">
    <text evidence="2 6">Belongs to the zinc-containing alcohol dehydrogenase family.</text>
</comment>
<dbReference type="GO" id="GO:0008270">
    <property type="term" value="F:zinc ion binding"/>
    <property type="evidence" value="ECO:0007669"/>
    <property type="project" value="InterPro"/>
</dbReference>
<accession>A0A7W6H4S4</accession>
<dbReference type="InterPro" id="IPR013149">
    <property type="entry name" value="ADH-like_C"/>
</dbReference>
<dbReference type="SUPFAM" id="SSF51735">
    <property type="entry name" value="NAD(P)-binding Rossmann-fold domains"/>
    <property type="match status" value="1"/>
</dbReference>
<feature type="domain" description="Alcohol dehydrogenase-like N-terminal" evidence="8">
    <location>
        <begin position="29"/>
        <end position="146"/>
    </location>
</feature>
<dbReference type="Pfam" id="PF08240">
    <property type="entry name" value="ADH_N"/>
    <property type="match status" value="1"/>
</dbReference>
<dbReference type="Proteomes" id="UP000542776">
    <property type="component" value="Unassembled WGS sequence"/>
</dbReference>
<keyword evidence="3 6" id="KW-0479">Metal-binding</keyword>
<dbReference type="Gene3D" id="3.90.180.10">
    <property type="entry name" value="Medium-chain alcohol dehydrogenases, catalytic domain"/>
    <property type="match status" value="1"/>
</dbReference>
<dbReference type="PANTHER" id="PTHR43161">
    <property type="entry name" value="SORBITOL DEHYDROGENASE"/>
    <property type="match status" value="1"/>
</dbReference>
<evidence type="ECO:0000256" key="1">
    <source>
        <dbReference type="ARBA" id="ARBA00001947"/>
    </source>
</evidence>
<gene>
    <name evidence="9" type="ORF">GGR04_001852</name>
</gene>
<dbReference type="Gene3D" id="3.40.50.720">
    <property type="entry name" value="NAD(P)-binding Rossmann-like Domain"/>
    <property type="match status" value="1"/>
</dbReference>
<comment type="cofactor">
    <cofactor evidence="1 6">
        <name>Zn(2+)</name>
        <dbReference type="ChEBI" id="CHEBI:29105"/>
    </cofactor>
</comment>
<evidence type="ECO:0000313" key="9">
    <source>
        <dbReference type="EMBL" id="MBB3998014.1"/>
    </source>
</evidence>
<dbReference type="EC" id="1.1.1.264" evidence="9"/>
<evidence type="ECO:0000256" key="4">
    <source>
        <dbReference type="ARBA" id="ARBA00022833"/>
    </source>
</evidence>
<dbReference type="SUPFAM" id="SSF50129">
    <property type="entry name" value="GroES-like"/>
    <property type="match status" value="1"/>
</dbReference>
<dbReference type="InterPro" id="IPR011032">
    <property type="entry name" value="GroES-like_sf"/>
</dbReference>
<organism evidence="9 10">
    <name type="scientific">Aureimonas pseudogalii</name>
    <dbReference type="NCBI Taxonomy" id="1744844"/>
    <lineage>
        <taxon>Bacteria</taxon>
        <taxon>Pseudomonadati</taxon>
        <taxon>Pseudomonadota</taxon>
        <taxon>Alphaproteobacteria</taxon>
        <taxon>Hyphomicrobiales</taxon>
        <taxon>Aurantimonadaceae</taxon>
        <taxon>Aureimonas</taxon>
    </lineage>
</organism>
<dbReference type="AlphaFoldDB" id="A0A7W6H4S4"/>
<dbReference type="InterPro" id="IPR036291">
    <property type="entry name" value="NAD(P)-bd_dom_sf"/>
</dbReference>
<evidence type="ECO:0000259" key="7">
    <source>
        <dbReference type="Pfam" id="PF00107"/>
    </source>
</evidence>
<evidence type="ECO:0000256" key="3">
    <source>
        <dbReference type="ARBA" id="ARBA00022723"/>
    </source>
</evidence>
<dbReference type="PROSITE" id="PS00059">
    <property type="entry name" value="ADH_ZINC"/>
    <property type="match status" value="1"/>
</dbReference>
<feature type="domain" description="Alcohol dehydrogenase-like C-terminal" evidence="7">
    <location>
        <begin position="184"/>
        <end position="307"/>
    </location>
</feature>
<evidence type="ECO:0000256" key="2">
    <source>
        <dbReference type="ARBA" id="ARBA00008072"/>
    </source>
</evidence>
<keyword evidence="10" id="KW-1185">Reference proteome</keyword>
<evidence type="ECO:0000256" key="6">
    <source>
        <dbReference type="RuleBase" id="RU361277"/>
    </source>
</evidence>
<comment type="caution">
    <text evidence="9">The sequence shown here is derived from an EMBL/GenBank/DDBJ whole genome shotgun (WGS) entry which is preliminary data.</text>
</comment>
<name>A0A7W6H4S4_9HYPH</name>
<evidence type="ECO:0000256" key="5">
    <source>
        <dbReference type="ARBA" id="ARBA00023002"/>
    </source>
</evidence>
<dbReference type="InterPro" id="IPR002328">
    <property type="entry name" value="ADH_Zn_CS"/>
</dbReference>
<evidence type="ECO:0000313" key="10">
    <source>
        <dbReference type="Proteomes" id="UP000542776"/>
    </source>
</evidence>
<keyword evidence="4 6" id="KW-0862">Zinc</keyword>
<sequence length="347" mass="35633">MSGASARAATIFAAEDLRVVERELGDLAPGAVRVRFGAGGICGSDMHYFRHGRTGDFVVKEPLILGHEVAGTIDAVGADVSGLVVGQRVAINPARACGHCPRCREGRANLCENVFFMGSASKDPHMQGGFASLFDTTPGQCFAVPDTVPVEAAALAEPLAVCLHAVHRAGDLEGRSVAIVGAGPIGLLTLLAARLESAASVAMIDVAAAPLAFAARLGADRTIDLSAEPDGVATLGAPDIVFEVSGTAAGLSSAITGVRRGGIVVQVGNLPGGAVPAPMNAVMAKELDLRGTFRFDREFAEAVELIVSGQVDVLAIVTARRPLDLAPDAFRLALDRTRSVKVLLTAG</sequence>
<dbReference type="Pfam" id="PF00107">
    <property type="entry name" value="ADH_zinc_N"/>
    <property type="match status" value="1"/>
</dbReference>
<dbReference type="GO" id="GO:0050572">
    <property type="term" value="F:L-idonate 5-dehydrogenase [NAD(P)+] activity"/>
    <property type="evidence" value="ECO:0007669"/>
    <property type="project" value="UniProtKB-EC"/>
</dbReference>
<proteinExistence type="inferred from homology"/>
<dbReference type="CDD" id="cd08232">
    <property type="entry name" value="idonate-5-DH"/>
    <property type="match status" value="1"/>
</dbReference>
<evidence type="ECO:0000259" key="8">
    <source>
        <dbReference type="Pfam" id="PF08240"/>
    </source>
</evidence>
<dbReference type="InterPro" id="IPR013154">
    <property type="entry name" value="ADH-like_N"/>
</dbReference>
<protein>
    <submittedName>
        <fullName evidence="9">L-idonate 5-dehydrogenase</fullName>
        <ecNumber evidence="9">1.1.1.264</ecNumber>
    </submittedName>
</protein>
<dbReference type="PANTHER" id="PTHR43161:SF9">
    <property type="entry name" value="SORBITOL DEHYDROGENASE"/>
    <property type="match status" value="1"/>
</dbReference>
<keyword evidence="5 9" id="KW-0560">Oxidoreductase</keyword>
<reference evidence="9 10" key="1">
    <citation type="submission" date="2020-08" db="EMBL/GenBank/DDBJ databases">
        <title>Genomic Encyclopedia of Type Strains, Phase IV (KMG-IV): sequencing the most valuable type-strain genomes for metagenomic binning, comparative biology and taxonomic classification.</title>
        <authorList>
            <person name="Goeker M."/>
        </authorList>
    </citation>
    <scope>NUCLEOTIDE SEQUENCE [LARGE SCALE GENOMIC DNA]</scope>
    <source>
        <strain evidence="9 10">DSM 102238</strain>
    </source>
</reference>